<keyword evidence="6" id="KW-1185">Reference proteome</keyword>
<gene>
    <name evidence="5" type="ORF">HGA13_31550</name>
</gene>
<proteinExistence type="predicted"/>
<dbReference type="PROSITE" id="PS00041">
    <property type="entry name" value="HTH_ARAC_FAMILY_1"/>
    <property type="match status" value="1"/>
</dbReference>
<dbReference type="Proteomes" id="UP000565715">
    <property type="component" value="Unassembled WGS sequence"/>
</dbReference>
<sequence length="282" mass="30531">MLSATTLATRPEFTVTTVNCRSDHTHLSAPEVRDDHRLVLVRRGRFRRQADGELADLDRTVGYIGTPSEEEGFSHPAGGDICTAVTIAPHLLEGAVSPRAVYVDARIELAHRRMLTAAAGGDIDYAVTEELVRLVALAAGRPVPRPRPADRVLVTAAREAIIDGAPESAGLRSLAALLKVSHYRLSRVFSQHMGVTLTRYRNRIRVGQALDRIIDGETGLADLAAHLGFADQAHLTRTVREHLGHTPTALHRLMTSPTNRTLESRTGVALIVAPQTPAALPT</sequence>
<dbReference type="RefSeq" id="WP_157112848.1">
    <property type="nucleotide sequence ID" value="NZ_JAAXOO010000009.1"/>
</dbReference>
<evidence type="ECO:0000259" key="4">
    <source>
        <dbReference type="PROSITE" id="PS01124"/>
    </source>
</evidence>
<accession>A0A846XQY2</accession>
<dbReference type="Gene3D" id="1.10.10.60">
    <property type="entry name" value="Homeodomain-like"/>
    <property type="match status" value="1"/>
</dbReference>
<dbReference type="PROSITE" id="PS01124">
    <property type="entry name" value="HTH_ARAC_FAMILY_2"/>
    <property type="match status" value="1"/>
</dbReference>
<dbReference type="SUPFAM" id="SSF46689">
    <property type="entry name" value="Homeodomain-like"/>
    <property type="match status" value="2"/>
</dbReference>
<dbReference type="EMBL" id="JAAXOO010000009">
    <property type="protein sequence ID" value="NKY37569.1"/>
    <property type="molecule type" value="Genomic_DNA"/>
</dbReference>
<organism evidence="5 6">
    <name type="scientific">Nocardia speluncae</name>
    <dbReference type="NCBI Taxonomy" id="419477"/>
    <lineage>
        <taxon>Bacteria</taxon>
        <taxon>Bacillati</taxon>
        <taxon>Actinomycetota</taxon>
        <taxon>Actinomycetes</taxon>
        <taxon>Mycobacteriales</taxon>
        <taxon>Nocardiaceae</taxon>
        <taxon>Nocardia</taxon>
    </lineage>
</organism>
<dbReference type="InterPro" id="IPR018062">
    <property type="entry name" value="HTH_AraC-typ_CS"/>
</dbReference>
<evidence type="ECO:0000256" key="2">
    <source>
        <dbReference type="ARBA" id="ARBA00023125"/>
    </source>
</evidence>
<keyword evidence="1" id="KW-0805">Transcription regulation</keyword>
<evidence type="ECO:0000313" key="6">
    <source>
        <dbReference type="Proteomes" id="UP000565715"/>
    </source>
</evidence>
<keyword evidence="3" id="KW-0804">Transcription</keyword>
<reference evidence="5 6" key="1">
    <citation type="submission" date="2020-04" db="EMBL/GenBank/DDBJ databases">
        <title>MicrobeNet Type strains.</title>
        <authorList>
            <person name="Nicholson A.C."/>
        </authorList>
    </citation>
    <scope>NUCLEOTIDE SEQUENCE [LARGE SCALE GENOMIC DNA]</scope>
    <source>
        <strain evidence="5 6">DSM 45078</strain>
    </source>
</reference>
<dbReference type="SMART" id="SM00342">
    <property type="entry name" value="HTH_ARAC"/>
    <property type="match status" value="1"/>
</dbReference>
<feature type="domain" description="HTH araC/xylS-type" evidence="4">
    <location>
        <begin position="155"/>
        <end position="253"/>
    </location>
</feature>
<dbReference type="InterPro" id="IPR009057">
    <property type="entry name" value="Homeodomain-like_sf"/>
</dbReference>
<evidence type="ECO:0000313" key="5">
    <source>
        <dbReference type="EMBL" id="NKY37569.1"/>
    </source>
</evidence>
<evidence type="ECO:0000256" key="3">
    <source>
        <dbReference type="ARBA" id="ARBA00023163"/>
    </source>
</evidence>
<comment type="caution">
    <text evidence="5">The sequence shown here is derived from an EMBL/GenBank/DDBJ whole genome shotgun (WGS) entry which is preliminary data.</text>
</comment>
<dbReference type="InterPro" id="IPR018060">
    <property type="entry name" value="HTH_AraC"/>
</dbReference>
<keyword evidence="2" id="KW-0238">DNA-binding</keyword>
<dbReference type="InterPro" id="IPR050204">
    <property type="entry name" value="AraC_XylS_family_regulators"/>
</dbReference>
<evidence type="ECO:0000256" key="1">
    <source>
        <dbReference type="ARBA" id="ARBA00023015"/>
    </source>
</evidence>
<protein>
    <submittedName>
        <fullName evidence="5">Helix-turn-helix transcriptional regulator</fullName>
    </submittedName>
</protein>
<dbReference type="AlphaFoldDB" id="A0A846XQY2"/>
<name>A0A846XQY2_9NOCA</name>
<dbReference type="PANTHER" id="PTHR46796">
    <property type="entry name" value="HTH-TYPE TRANSCRIPTIONAL ACTIVATOR RHAS-RELATED"/>
    <property type="match status" value="1"/>
</dbReference>
<dbReference type="GO" id="GO:0043565">
    <property type="term" value="F:sequence-specific DNA binding"/>
    <property type="evidence" value="ECO:0007669"/>
    <property type="project" value="InterPro"/>
</dbReference>
<dbReference type="Pfam" id="PF12833">
    <property type="entry name" value="HTH_18"/>
    <property type="match status" value="1"/>
</dbReference>
<dbReference type="GO" id="GO:0003700">
    <property type="term" value="F:DNA-binding transcription factor activity"/>
    <property type="evidence" value="ECO:0007669"/>
    <property type="project" value="InterPro"/>
</dbReference>